<organism evidence="2 3">
    <name type="scientific">Halomonas ventosae</name>
    <dbReference type="NCBI Taxonomy" id="229007"/>
    <lineage>
        <taxon>Bacteria</taxon>
        <taxon>Pseudomonadati</taxon>
        <taxon>Pseudomonadota</taxon>
        <taxon>Gammaproteobacteria</taxon>
        <taxon>Oceanospirillales</taxon>
        <taxon>Halomonadaceae</taxon>
        <taxon>Halomonas</taxon>
    </lineage>
</organism>
<evidence type="ECO:0000313" key="2">
    <source>
        <dbReference type="EMBL" id="TDR57268.1"/>
    </source>
</evidence>
<dbReference type="OrthoDB" id="7348468at2"/>
<dbReference type="EMBL" id="SNZJ01000001">
    <property type="protein sequence ID" value="TDR57268.1"/>
    <property type="molecule type" value="Genomic_DNA"/>
</dbReference>
<gene>
    <name evidence="2" type="ORF">DFP85_10183</name>
</gene>
<evidence type="ECO:0000313" key="3">
    <source>
        <dbReference type="Proteomes" id="UP000295212"/>
    </source>
</evidence>
<comment type="caution">
    <text evidence="2">The sequence shown here is derived from an EMBL/GenBank/DDBJ whole genome shotgun (WGS) entry which is preliminary data.</text>
</comment>
<dbReference type="AlphaFoldDB" id="A0A4R6ZWZ8"/>
<name>A0A4R6ZWZ8_9GAMM</name>
<proteinExistence type="predicted"/>
<feature type="region of interest" description="Disordered" evidence="1">
    <location>
        <begin position="274"/>
        <end position="295"/>
    </location>
</feature>
<dbReference type="Proteomes" id="UP000295212">
    <property type="component" value="Unassembled WGS sequence"/>
</dbReference>
<evidence type="ECO:0000256" key="1">
    <source>
        <dbReference type="SAM" id="MobiDB-lite"/>
    </source>
</evidence>
<reference evidence="2 3" key="1">
    <citation type="submission" date="2019-03" db="EMBL/GenBank/DDBJ databases">
        <title>Genomic Encyclopedia of Type Strains, Phase III (KMG-III): the genomes of soil and plant-associated and newly described type strains.</title>
        <authorList>
            <person name="Whitman W."/>
        </authorList>
    </citation>
    <scope>NUCLEOTIDE SEQUENCE [LARGE SCALE GENOMIC DNA]</scope>
    <source>
        <strain evidence="2 3">CECT 5797</strain>
    </source>
</reference>
<accession>A0A4R6ZWZ8</accession>
<protein>
    <submittedName>
        <fullName evidence="2">Uncharacterized protein</fullName>
    </submittedName>
</protein>
<sequence>MKRPLAMPPGSDPAFAPLADPRMYWPVQRARLQWAVRAAFQSYVGIPLERLLFGAWAHGLPGAAQVERFGLPRRIIERELGSDLVVRVDPRQLIRSTHWWGVPKHRRPSPTVFIWDGRWDLRRGDLRLGSRYRFISDLDEHRHDLTGSEAFHAYKARLEAGRPWRSHQKGVLLDSEARILAYLGVYLSFMDDMAVRGFDAWRGKDALGVAVTREGRLLKINRGLHRLAMAQRMGLDSLPVMVKAVHRKWWQEVTAGTTGRAALQRVTEALTTCKPETAPGELDPAAGQESGSASR</sequence>